<dbReference type="PANTHER" id="PTHR31331:SF8">
    <property type="entry name" value="LCCL DOMAIN PROTEIN (AFU_ORTHOLOGUE AFUA_5G02970)"/>
    <property type="match status" value="1"/>
</dbReference>
<dbReference type="Gene3D" id="2.170.130.20">
    <property type="entry name" value="LCCL-like domain"/>
    <property type="match status" value="1"/>
</dbReference>
<dbReference type="SMART" id="SM00603">
    <property type="entry name" value="LCCL"/>
    <property type="match status" value="1"/>
</dbReference>
<feature type="transmembrane region" description="Helical" evidence="2">
    <location>
        <begin position="427"/>
        <end position="443"/>
    </location>
</feature>
<keyword evidence="2" id="KW-1133">Transmembrane helix</keyword>
<dbReference type="AlphaFoldDB" id="A0AAE0KC53"/>
<evidence type="ECO:0000256" key="1">
    <source>
        <dbReference type="SAM" id="MobiDB-lite"/>
    </source>
</evidence>
<dbReference type="Pfam" id="PF03815">
    <property type="entry name" value="LCCL"/>
    <property type="match status" value="1"/>
</dbReference>
<accession>A0AAE0KC53</accession>
<feature type="transmembrane region" description="Helical" evidence="2">
    <location>
        <begin position="538"/>
        <end position="557"/>
    </location>
</feature>
<sequence>MAQRSAVDKTFGGDRMFSRSLERYAVDRLHRAVEAERLVPSSAGGETKRGGKSTSTSASASASSTNVAVLEHPDAPVVEAALVNQSDDSRPPTPRFIQDERSWKRWKWVPYPVRRLTIAVYKWAQGPPSPNNFKIQPLFPSVQRAPVRLLDKFLPRKSHRAWLVFFYLSIWIVTFALVMRQGQSATEIDGWGTPSAIGCGNTYWAVDNGCGLDGNGCRPFDGGGFAFKCPASCESYQVLNPHAVGATEVIYQPLVIGGPGSNGSAVYRGDSFICGAAIHAGVISNTVGGCGVVKLIGLQRDFNSSTQNGISSVGFDSYFPLSFTFETGIQCVSRDTRWPLLAVSVVFSTVLAVFVTSPALFFFPVFTGIYWTVGLATDPPGYSSIAGLFSNELGNFLPAMFTAWVMYDKMGVRRTLKGLTAQVEKSVLWLGGCWVGALTNYTFDFIPIQRLTPHDLDQQPGARAALAIIIIVLAVVAVSQIWFFRQEGRLVKYLKLYALLVAAIVISVVLPGLSLRIHHYILALILLPGTSMQTRPSLLYQGILVGLFLNGIARWGWDPFLQTAAALQGDAQLGSPLPSIPAPNITLGSALSSITFTWGLSPGPELDGLSVLVNDVERFRTYFADEFDSSPNFTWTRRAGLQENEYFRFAWMQGSSSEDYTKAGTWDAKGEWVAMQPGPSRVRARSAESGRGEGILLKAR</sequence>
<gene>
    <name evidence="4" type="ORF">B0T24DRAFT_702987</name>
</gene>
<dbReference type="PANTHER" id="PTHR31331">
    <property type="entry name" value="LCCL DOMAIN PROTEIN (AFU_ORTHOLOGUE AFUA_5G08630)"/>
    <property type="match status" value="1"/>
</dbReference>
<feature type="transmembrane region" description="Helical" evidence="2">
    <location>
        <begin position="161"/>
        <end position="179"/>
    </location>
</feature>
<comment type="caution">
    <text evidence="4">The sequence shown here is derived from an EMBL/GenBank/DDBJ whole genome shotgun (WGS) entry which is preliminary data.</text>
</comment>
<feature type="transmembrane region" description="Helical" evidence="2">
    <location>
        <begin position="340"/>
        <end position="373"/>
    </location>
</feature>
<reference evidence="4" key="2">
    <citation type="submission" date="2023-06" db="EMBL/GenBank/DDBJ databases">
        <authorList>
            <consortium name="Lawrence Berkeley National Laboratory"/>
            <person name="Haridas S."/>
            <person name="Hensen N."/>
            <person name="Bonometti L."/>
            <person name="Westerberg I."/>
            <person name="Brannstrom I.O."/>
            <person name="Guillou S."/>
            <person name="Cros-Aarteil S."/>
            <person name="Calhoun S."/>
            <person name="Kuo A."/>
            <person name="Mondo S."/>
            <person name="Pangilinan J."/>
            <person name="Riley R."/>
            <person name="Labutti K."/>
            <person name="Andreopoulos B."/>
            <person name="Lipzen A."/>
            <person name="Chen C."/>
            <person name="Yanf M."/>
            <person name="Daum C."/>
            <person name="Ng V."/>
            <person name="Clum A."/>
            <person name="Steindorff A."/>
            <person name="Ohm R."/>
            <person name="Martin F."/>
            <person name="Silar P."/>
            <person name="Natvig D."/>
            <person name="Lalanne C."/>
            <person name="Gautier V."/>
            <person name="Ament-Velasquez S.L."/>
            <person name="Kruys A."/>
            <person name="Hutchinson M.I."/>
            <person name="Powell A.J."/>
            <person name="Barry K."/>
            <person name="Miller A.N."/>
            <person name="Grigoriev I.V."/>
            <person name="Debuchy R."/>
            <person name="Gladieux P."/>
            <person name="Thoren M.H."/>
            <person name="Johannesson H."/>
        </authorList>
    </citation>
    <scope>NUCLEOTIDE SEQUENCE</scope>
    <source>
        <strain evidence="4">CBS 958.72</strain>
    </source>
</reference>
<keyword evidence="5" id="KW-1185">Reference proteome</keyword>
<dbReference type="Proteomes" id="UP001287356">
    <property type="component" value="Unassembled WGS sequence"/>
</dbReference>
<evidence type="ECO:0000313" key="5">
    <source>
        <dbReference type="Proteomes" id="UP001287356"/>
    </source>
</evidence>
<dbReference type="SUPFAM" id="SSF69848">
    <property type="entry name" value="LCCL domain"/>
    <property type="match status" value="1"/>
</dbReference>
<feature type="domain" description="LCCL" evidence="3">
    <location>
        <begin position="263"/>
        <end position="313"/>
    </location>
</feature>
<keyword evidence="2" id="KW-0812">Transmembrane</keyword>
<dbReference type="InterPro" id="IPR036609">
    <property type="entry name" value="LCCL_sf"/>
</dbReference>
<dbReference type="PROSITE" id="PS50820">
    <property type="entry name" value="LCCL"/>
    <property type="match status" value="1"/>
</dbReference>
<reference evidence="4" key="1">
    <citation type="journal article" date="2023" name="Mol. Phylogenet. Evol.">
        <title>Genome-scale phylogeny and comparative genomics of the fungal order Sordariales.</title>
        <authorList>
            <person name="Hensen N."/>
            <person name="Bonometti L."/>
            <person name="Westerberg I."/>
            <person name="Brannstrom I.O."/>
            <person name="Guillou S."/>
            <person name="Cros-Aarteil S."/>
            <person name="Calhoun S."/>
            <person name="Haridas S."/>
            <person name="Kuo A."/>
            <person name="Mondo S."/>
            <person name="Pangilinan J."/>
            <person name="Riley R."/>
            <person name="LaButti K."/>
            <person name="Andreopoulos B."/>
            <person name="Lipzen A."/>
            <person name="Chen C."/>
            <person name="Yan M."/>
            <person name="Daum C."/>
            <person name="Ng V."/>
            <person name="Clum A."/>
            <person name="Steindorff A."/>
            <person name="Ohm R.A."/>
            <person name="Martin F."/>
            <person name="Silar P."/>
            <person name="Natvig D.O."/>
            <person name="Lalanne C."/>
            <person name="Gautier V."/>
            <person name="Ament-Velasquez S.L."/>
            <person name="Kruys A."/>
            <person name="Hutchinson M.I."/>
            <person name="Powell A.J."/>
            <person name="Barry K."/>
            <person name="Miller A.N."/>
            <person name="Grigoriev I.V."/>
            <person name="Debuchy R."/>
            <person name="Gladieux P."/>
            <person name="Hiltunen Thoren M."/>
            <person name="Johannesson H."/>
        </authorList>
    </citation>
    <scope>NUCLEOTIDE SEQUENCE</scope>
    <source>
        <strain evidence="4">CBS 958.72</strain>
    </source>
</reference>
<organism evidence="4 5">
    <name type="scientific">Lasiosphaeria ovina</name>
    <dbReference type="NCBI Taxonomy" id="92902"/>
    <lineage>
        <taxon>Eukaryota</taxon>
        <taxon>Fungi</taxon>
        <taxon>Dikarya</taxon>
        <taxon>Ascomycota</taxon>
        <taxon>Pezizomycotina</taxon>
        <taxon>Sordariomycetes</taxon>
        <taxon>Sordariomycetidae</taxon>
        <taxon>Sordariales</taxon>
        <taxon>Lasiosphaeriaceae</taxon>
        <taxon>Lasiosphaeria</taxon>
    </lineage>
</organism>
<feature type="region of interest" description="Disordered" evidence="1">
    <location>
        <begin position="35"/>
        <end position="66"/>
    </location>
</feature>
<feature type="transmembrane region" description="Helical" evidence="2">
    <location>
        <begin position="463"/>
        <end position="484"/>
    </location>
</feature>
<evidence type="ECO:0000259" key="3">
    <source>
        <dbReference type="PROSITE" id="PS50820"/>
    </source>
</evidence>
<dbReference type="InterPro" id="IPR051957">
    <property type="entry name" value="CRISP-LCCL_domain"/>
</dbReference>
<feature type="compositionally biased region" description="Low complexity" evidence="1">
    <location>
        <begin position="53"/>
        <end position="65"/>
    </location>
</feature>
<feature type="transmembrane region" description="Helical" evidence="2">
    <location>
        <begin position="496"/>
        <end position="518"/>
    </location>
</feature>
<proteinExistence type="predicted"/>
<name>A0AAE0KC53_9PEZI</name>
<dbReference type="EMBL" id="JAULSN010000004">
    <property type="protein sequence ID" value="KAK3373412.1"/>
    <property type="molecule type" value="Genomic_DNA"/>
</dbReference>
<evidence type="ECO:0000256" key="2">
    <source>
        <dbReference type="SAM" id="Phobius"/>
    </source>
</evidence>
<evidence type="ECO:0000313" key="4">
    <source>
        <dbReference type="EMBL" id="KAK3373412.1"/>
    </source>
</evidence>
<protein>
    <recommendedName>
        <fullName evidence="3">LCCL domain-containing protein</fullName>
    </recommendedName>
</protein>
<dbReference type="InterPro" id="IPR004043">
    <property type="entry name" value="LCCL"/>
</dbReference>
<keyword evidence="2" id="KW-0472">Membrane</keyword>
<feature type="transmembrane region" description="Helical" evidence="2">
    <location>
        <begin position="385"/>
        <end position="407"/>
    </location>
</feature>